<evidence type="ECO:0000259" key="4">
    <source>
        <dbReference type="Pfam" id="PF25023"/>
    </source>
</evidence>
<dbReference type="NCBIfam" id="TIGR03696">
    <property type="entry name" value="Rhs_assc_core"/>
    <property type="match status" value="1"/>
</dbReference>
<dbReference type="InterPro" id="IPR006530">
    <property type="entry name" value="YD"/>
</dbReference>
<feature type="region of interest" description="Disordered" evidence="2">
    <location>
        <begin position="1171"/>
        <end position="1216"/>
    </location>
</feature>
<feature type="compositionally biased region" description="Low complexity" evidence="2">
    <location>
        <begin position="93"/>
        <end position="102"/>
    </location>
</feature>
<feature type="compositionally biased region" description="Low complexity" evidence="2">
    <location>
        <begin position="75"/>
        <end position="84"/>
    </location>
</feature>
<proteinExistence type="predicted"/>
<feature type="region of interest" description="Disordered" evidence="2">
    <location>
        <begin position="2110"/>
        <end position="2129"/>
    </location>
</feature>
<evidence type="ECO:0000313" key="5">
    <source>
        <dbReference type="EMBL" id="MFC4036691.1"/>
    </source>
</evidence>
<dbReference type="PANTHER" id="PTHR32305">
    <property type="match status" value="1"/>
</dbReference>
<feature type="region of interest" description="Disordered" evidence="2">
    <location>
        <begin position="1641"/>
        <end position="1683"/>
    </location>
</feature>
<dbReference type="Pfam" id="PF25023">
    <property type="entry name" value="TEN_YD-shell"/>
    <property type="match status" value="1"/>
</dbReference>
<evidence type="ECO:0000256" key="1">
    <source>
        <dbReference type="ARBA" id="ARBA00022737"/>
    </source>
</evidence>
<reference evidence="6" key="1">
    <citation type="journal article" date="2019" name="Int. J. Syst. Evol. Microbiol.">
        <title>The Global Catalogue of Microorganisms (GCM) 10K type strain sequencing project: providing services to taxonomists for standard genome sequencing and annotation.</title>
        <authorList>
            <consortium name="The Broad Institute Genomics Platform"/>
            <consortium name="The Broad Institute Genome Sequencing Center for Infectious Disease"/>
            <person name="Wu L."/>
            <person name="Ma J."/>
        </authorList>
    </citation>
    <scope>NUCLEOTIDE SEQUENCE [LARGE SCALE GENOMIC DNA]</scope>
    <source>
        <strain evidence="6">CGMCC 4.7237</strain>
    </source>
</reference>
<feature type="compositionally biased region" description="Polar residues" evidence="2">
    <location>
        <begin position="1671"/>
        <end position="1683"/>
    </location>
</feature>
<feature type="compositionally biased region" description="Low complexity" evidence="2">
    <location>
        <begin position="1652"/>
        <end position="1665"/>
    </location>
</feature>
<keyword evidence="6" id="KW-1185">Reference proteome</keyword>
<dbReference type="EMBL" id="JBHSBB010000053">
    <property type="protein sequence ID" value="MFC4036691.1"/>
    <property type="molecule type" value="Genomic_DNA"/>
</dbReference>
<dbReference type="RefSeq" id="WP_386438829.1">
    <property type="nucleotide sequence ID" value="NZ_JBHSBB010000053.1"/>
</dbReference>
<dbReference type="Pfam" id="PF05593">
    <property type="entry name" value="RHS_repeat"/>
    <property type="match status" value="2"/>
</dbReference>
<dbReference type="PANTHER" id="PTHR32305:SF17">
    <property type="entry name" value="TRNA NUCLEASE WAPA"/>
    <property type="match status" value="1"/>
</dbReference>
<feature type="region of interest" description="Disordered" evidence="2">
    <location>
        <begin position="120"/>
        <end position="150"/>
    </location>
</feature>
<feature type="compositionally biased region" description="Polar residues" evidence="2">
    <location>
        <begin position="1022"/>
        <end position="1033"/>
    </location>
</feature>
<comment type="caution">
    <text evidence="5">The sequence shown here is derived from an EMBL/GenBank/DDBJ whole genome shotgun (WGS) entry which is preliminary data.</text>
</comment>
<feature type="region of interest" description="Disordered" evidence="2">
    <location>
        <begin position="839"/>
        <end position="860"/>
    </location>
</feature>
<dbReference type="InterPro" id="IPR056823">
    <property type="entry name" value="TEN-like_YD-shell"/>
</dbReference>
<keyword evidence="1" id="KW-0677">Repeat</keyword>
<protein>
    <submittedName>
        <fullName evidence="5">RHS repeat-associated core domain-containing protein</fullName>
    </submittedName>
</protein>
<evidence type="ECO:0000313" key="6">
    <source>
        <dbReference type="Proteomes" id="UP001595765"/>
    </source>
</evidence>
<dbReference type="Proteomes" id="UP001595765">
    <property type="component" value="Unassembled WGS sequence"/>
</dbReference>
<accession>A0ABV8I3Q4</accession>
<organism evidence="5 6">
    <name type="scientific">Streptomyces polygonati</name>
    <dbReference type="NCBI Taxonomy" id="1617087"/>
    <lineage>
        <taxon>Bacteria</taxon>
        <taxon>Bacillati</taxon>
        <taxon>Actinomycetota</taxon>
        <taxon>Actinomycetes</taxon>
        <taxon>Kitasatosporales</taxon>
        <taxon>Streptomycetaceae</taxon>
        <taxon>Streptomyces</taxon>
    </lineage>
</organism>
<dbReference type="InterPro" id="IPR031325">
    <property type="entry name" value="RHS_repeat"/>
</dbReference>
<feature type="signal peptide" evidence="3">
    <location>
        <begin position="1"/>
        <end position="23"/>
    </location>
</feature>
<keyword evidence="3" id="KW-0732">Signal</keyword>
<sequence length="2210" mass="230828">MTAVVGALAVCAALLGTATTATAAVREPPAPPHGKPVPVTAVASHYHRPVTVPDYRPSPVSWPVGEARVALPAAGSPAAGAGADARTDTPSGRTDAAPTAAAPVRAGSLPVWIGPAKTGRAAKTTAGTAAGTAAGTGGKTAAETPAPASASAPAAVDVDLLPRDRASAAGVSGVLLSLDRADGVATPADVSLTLGYGSFATAFGGDWASRLHLVSLPACVLTTPQLAQCRTQTPLASTDNAQTQTLTAPVAVAAAAPAAEARSAGAVTPKTVLAALSSAGGGGGDFSATTLSPAGSWQAGGSSDAFDWSYPFSVPGAPGGLAPKLGLGYDSQAVDGLVSSTNNQAPITGDGFSLPSSYVERSYQSCHQNPTGTTKTWDNCWSANNQLTLSLNGQTSALIKDDTTGTYHPMGDSNERVQYLTGASNGAQSGEYFRVTTDDGTQYTFGLDELPGWASGDTKTNSVLTEPVYATASGQPCYNATFASSYCQQAYRWNLDYVKDTHGDVMSYFYTVDTGYYARDLGTTANTSYSRDSRLSTIQYGQRDGSVYTTTPSAKVTFGYNGRCRTSATGCATSTLTSSTATNWPDVPYDLYCASGASCSVNSPSFWSEYELSSVQTQALSGTTTYNVDNWAFTYSFPPTGDVTTPSLWLSTLVHTGQDTTGGGSSSAIAMKPMVFAGTPLSNRVNLTDGYPPITRYRLNTVTTETGAVISVGYSAPACGSGTPSDPSQNTKLCYPAYWTPTGAAAPIEDWFNKYIVTGVTQQDPFGGGVNDTIATSYTPIGLPAWHYDDNPLTLSSQRTWNQFRGYQGMKVSVGTSPDPVTETDYTYFRGMDGDTLPSGGSRSVTIADSRGDTPVTDSGQFAGQTYETITYNGSGSGKVVSDTVVTPWTSAATATHALGGGLPSQQAFMTGTADSKVYTPLASGATRTTETAFGHDADGRVTTTDDLGDTSTAADDLCTTTGYTQNTAAWILDTVNEVRTVAVKCATTPSLPRDAVSDTLTYYDNSTSLTATPTIGDPTETRSATGYTGSTPVYTTEASTTVDEYGRSLTSTDADQRTVSTAYTPATGAEPTTITWTDPLTHVTTKTYDPLRDVPLTTVDAAGYKASGTYDALGRVIQVFEPGVSSAVTKYSYAVKNDDPSVVTTQSLNDDGTYRSATMIYDALLRVRETQTPTPDGSRDVSDTTYNTDGWVAKDSSPYNASGAPDGTLVQAQDGQIPSETGYTYDGAGRKTVSTAYALGTATWHTSTIYGGDFTTTVPPAGATAQSLLTDGRGRVTDLYEYHSGVPADPTDPAADYSDTHYTFNPSGTRASQTDAAGNTWSWQYNLLGQEVSATDPDSGTGTTAYDNAGQVTSTTDTRGKQVSYSYDADGRKTAAYDTTGNAAKSASDQIGSWTYDTLKKGLLTGSTSYQLGTASPSITSTALAYNTFGKVVANKTTLANLPADEAALAPSTGYTTSYTYESTGALATQGDPAEGGLPAESLDFGYDALGEPTSLASGGTNAWTYVGAVGYDEYGKPLQYTFGPTTDWAALTLSYDPQTAALTDAKTTDSSSTTVVDDTRYSWQNTAVSKGAGLLTSTTDAQNSGASTDTQCYTYDWSDRLSSAWTATDNCAATPTSAASSTVGGPSPYWQSWTYTADGQRKTQTDHDTGGNTAADTTTTYNYPAAGSATDQPQTLSSTSAVGPAAAANTADYTYDADGNTLSISGGAAGAQTMTWNDQGKLATDTTSSGTTSYLYDADGALVLRTDPNQATLLIGDAQIVEDLSTHALTANRYYSIAGVTIAERSSTGDVQYLIPNRQGTDTLAIDYQTQSVTRRQYLPFGQDRGGSATAWPGNRGFVGGTADPATNLENLGAREYDAVTGRFISEDNVFETMDTNQLSGYDYAGNDPVTLSDPTGLDNWWADPTMNKPVVAGAPPIQQSLADAEGFGSLCNASNCSNYHPHPVFITPHFGFSANTPNVKKLAAAFSKALKAHYDKEFDPRASTYKMPDAMLSYGNEVGTWDDVCTGHPDLCSKSFAAEVNGLHAALDKQAKANERGTMCIFFGQCHWAKVTAAATVFFRTMRAGPDGKPMIGSGSRNLGARPPDYEENLDEDGNIVVDEPGVVPPGLSTATSPTKMVPGVRPNWLPGGKSKDPLWAIKGSSLEETGVTPRPQVGKTYHILLGPNESGTSPEDYGSAIESTQDLWINTQAQSMEDVQAFMAEMEAEE</sequence>
<name>A0ABV8I3Q4_9ACTN</name>
<feature type="domain" description="Teneurin-like YD-shell" evidence="4">
    <location>
        <begin position="1777"/>
        <end position="1892"/>
    </location>
</feature>
<dbReference type="InterPro" id="IPR022385">
    <property type="entry name" value="Rhs_assc_core"/>
</dbReference>
<feature type="chain" id="PRO_5046320364" evidence="3">
    <location>
        <begin position="24"/>
        <end position="2210"/>
    </location>
</feature>
<dbReference type="InterPro" id="IPR050708">
    <property type="entry name" value="T6SS_VgrG/RHS"/>
</dbReference>
<dbReference type="Gene3D" id="2.180.10.10">
    <property type="entry name" value="RHS repeat-associated core"/>
    <property type="match status" value="2"/>
</dbReference>
<feature type="compositionally biased region" description="Basic and acidic residues" evidence="2">
    <location>
        <begin position="1641"/>
        <end position="1651"/>
    </location>
</feature>
<feature type="region of interest" description="Disordered" evidence="2">
    <location>
        <begin position="75"/>
        <end position="102"/>
    </location>
</feature>
<feature type="region of interest" description="Disordered" evidence="2">
    <location>
        <begin position="1012"/>
        <end position="1033"/>
    </location>
</feature>
<dbReference type="NCBIfam" id="TIGR01643">
    <property type="entry name" value="YD_repeat_2x"/>
    <property type="match status" value="2"/>
</dbReference>
<feature type="region of interest" description="Disordered" evidence="2">
    <location>
        <begin position="1336"/>
        <end position="1358"/>
    </location>
</feature>
<gene>
    <name evidence="5" type="ORF">ACFO3J_35430</name>
</gene>
<evidence type="ECO:0000256" key="3">
    <source>
        <dbReference type="SAM" id="SignalP"/>
    </source>
</evidence>
<evidence type="ECO:0000256" key="2">
    <source>
        <dbReference type="SAM" id="MobiDB-lite"/>
    </source>
</evidence>